<accession>B4F0V3</accession>
<gene>
    <name evidence="1" type="ordered locus">PMI3140</name>
</gene>
<dbReference type="EMBL" id="AM942759">
    <property type="protein sequence ID" value="CAR46174.1"/>
    <property type="molecule type" value="Genomic_DNA"/>
</dbReference>
<protein>
    <submittedName>
        <fullName evidence="1">Transposase</fullName>
    </submittedName>
</protein>
<name>B4F0V3_PROMH</name>
<proteinExistence type="predicted"/>
<dbReference type="KEGG" id="pmr:PMI3140"/>
<dbReference type="Proteomes" id="UP000008319">
    <property type="component" value="Chromosome"/>
</dbReference>
<organism evidence="1 2">
    <name type="scientific">Proteus mirabilis (strain HI4320)</name>
    <dbReference type="NCBI Taxonomy" id="529507"/>
    <lineage>
        <taxon>Bacteria</taxon>
        <taxon>Pseudomonadati</taxon>
        <taxon>Pseudomonadota</taxon>
        <taxon>Gammaproteobacteria</taxon>
        <taxon>Enterobacterales</taxon>
        <taxon>Morganellaceae</taxon>
        <taxon>Proteus</taxon>
    </lineage>
</organism>
<keyword evidence="2" id="KW-1185">Reference proteome</keyword>
<dbReference type="eggNOG" id="COG2801">
    <property type="taxonomic scope" value="Bacteria"/>
</dbReference>
<evidence type="ECO:0000313" key="1">
    <source>
        <dbReference type="EMBL" id="CAR46174.1"/>
    </source>
</evidence>
<sequence>MAEKRSCAQSLKEAGLSVIKACKLTSLSRATFYRQQIDWRKKDHW</sequence>
<dbReference type="EnsemblBacteria" id="CAR46174">
    <property type="protein sequence ID" value="CAR46174"/>
    <property type="gene ID" value="PMI3140"/>
</dbReference>
<evidence type="ECO:0000313" key="2">
    <source>
        <dbReference type="Proteomes" id="UP000008319"/>
    </source>
</evidence>
<dbReference type="AlphaFoldDB" id="B4F0V3"/>
<reference evidence="1 2" key="1">
    <citation type="journal article" date="2008" name="J. Bacteriol.">
        <title>Complete genome sequence of uropathogenic Proteus mirabilis, a master of both adherence and motility.</title>
        <authorList>
            <person name="Pearson M.M."/>
            <person name="Sebaihia M."/>
            <person name="Churcher C."/>
            <person name="Quail M.A."/>
            <person name="Seshasayee A.S."/>
            <person name="Luscombe N.M."/>
            <person name="Abdellah Z."/>
            <person name="Arrosmith C."/>
            <person name="Atkin B."/>
            <person name="Chillingworth T."/>
            <person name="Hauser H."/>
            <person name="Jagels K."/>
            <person name="Moule S."/>
            <person name="Mungall K."/>
            <person name="Norbertczak H."/>
            <person name="Rabbinowitsch E."/>
            <person name="Walker D."/>
            <person name="Whithead S."/>
            <person name="Thomson N.R."/>
            <person name="Rather P.N."/>
            <person name="Parkhill J."/>
            <person name="Mobley H.L."/>
        </authorList>
    </citation>
    <scope>NUCLEOTIDE SEQUENCE [LARGE SCALE GENOMIC DNA]</scope>
    <source>
        <strain evidence="1 2">HI4320</strain>
    </source>
</reference>
<dbReference type="HOGENOM" id="CLU_210089_0_0_6"/>